<evidence type="ECO:0000313" key="2">
    <source>
        <dbReference type="EMBL" id="SBT59171.1"/>
    </source>
</evidence>
<dbReference type="EMBL" id="FLRE01002955">
    <property type="protein sequence ID" value="SBT59171.1"/>
    <property type="molecule type" value="Genomic_DNA"/>
</dbReference>
<dbReference type="Proteomes" id="UP000078550">
    <property type="component" value="Unassembled WGS sequence"/>
</dbReference>
<proteinExistence type="predicted"/>
<keyword evidence="1" id="KW-1133">Transmembrane helix</keyword>
<keyword evidence="1" id="KW-0812">Transmembrane</keyword>
<protein>
    <submittedName>
        <fullName evidence="2">PIR Superfamily Protein</fullName>
    </submittedName>
</protein>
<dbReference type="AlphaFoldDB" id="A0A1A9ASD5"/>
<name>A0A1A9ASD5_PLAOA</name>
<sequence>MIPFNIQFSVDVINYFEIQNSLAYLEGLDKDKLPSNEFKIKLCENYDISKLHSKTANVNGYEDYETPVKEFYENFSKNHHVHKRNCNIGKGPKCCRDVNYYLDLVTAIIRVSPLEDFEKNNLIKKLEIEWEPNLRAPNIYTCERETDLNSIRKRCILQHLYDLKEDENSIFSFSKEYNDYLREKWEKILSYTNEIPDNLFIKIENNSMGIIENYNHFLGSSDYICYNNLNKLNEEEITFSRDLGSFINSISLDRMSPNDDKHICYNKRYVDMLKHKTLNIQKMNKLLFIGVALLGFSLILIFLYDYSPLGSWFRRCTKKKIEVDENVSEELPELYENSENIERYITYTSMSH</sequence>
<reference evidence="3" key="1">
    <citation type="submission" date="2016-05" db="EMBL/GenBank/DDBJ databases">
        <authorList>
            <person name="Naeem Raeece"/>
        </authorList>
    </citation>
    <scope>NUCLEOTIDE SEQUENCE [LARGE SCALE GENOMIC DNA]</scope>
</reference>
<keyword evidence="1" id="KW-0472">Membrane</keyword>
<gene>
    <name evidence="2" type="ORF">POVWA2_092650</name>
</gene>
<evidence type="ECO:0000313" key="3">
    <source>
        <dbReference type="Proteomes" id="UP000078550"/>
    </source>
</evidence>
<feature type="transmembrane region" description="Helical" evidence="1">
    <location>
        <begin position="286"/>
        <end position="304"/>
    </location>
</feature>
<accession>A0A1A9ASD5</accession>
<organism evidence="2 3">
    <name type="scientific">Plasmodium ovale wallikeri</name>
    <dbReference type="NCBI Taxonomy" id="864142"/>
    <lineage>
        <taxon>Eukaryota</taxon>
        <taxon>Sar</taxon>
        <taxon>Alveolata</taxon>
        <taxon>Apicomplexa</taxon>
        <taxon>Aconoidasida</taxon>
        <taxon>Haemosporida</taxon>
        <taxon>Plasmodiidae</taxon>
        <taxon>Plasmodium</taxon>
        <taxon>Plasmodium (Plasmodium)</taxon>
    </lineage>
</organism>
<evidence type="ECO:0000256" key="1">
    <source>
        <dbReference type="SAM" id="Phobius"/>
    </source>
</evidence>